<proteinExistence type="predicted"/>
<evidence type="ECO:0000256" key="2">
    <source>
        <dbReference type="SAM" id="Phobius"/>
    </source>
</evidence>
<evidence type="ECO:0000259" key="3">
    <source>
        <dbReference type="Pfam" id="PF20151"/>
    </source>
</evidence>
<feature type="region of interest" description="Disordered" evidence="1">
    <location>
        <begin position="347"/>
        <end position="367"/>
    </location>
</feature>
<gene>
    <name evidence="4" type="ORF">C8J55DRAFT_545650</name>
</gene>
<dbReference type="InterPro" id="IPR045340">
    <property type="entry name" value="DUF6533"/>
</dbReference>
<evidence type="ECO:0000313" key="4">
    <source>
        <dbReference type="EMBL" id="KAJ4494589.1"/>
    </source>
</evidence>
<dbReference type="Proteomes" id="UP001150238">
    <property type="component" value="Unassembled WGS sequence"/>
</dbReference>
<dbReference type="AlphaFoldDB" id="A0A9W9E0B8"/>
<feature type="transmembrane region" description="Helical" evidence="2">
    <location>
        <begin position="252"/>
        <end position="272"/>
    </location>
</feature>
<organism evidence="4 5">
    <name type="scientific">Lentinula lateritia</name>
    <dbReference type="NCBI Taxonomy" id="40482"/>
    <lineage>
        <taxon>Eukaryota</taxon>
        <taxon>Fungi</taxon>
        <taxon>Dikarya</taxon>
        <taxon>Basidiomycota</taxon>
        <taxon>Agaricomycotina</taxon>
        <taxon>Agaricomycetes</taxon>
        <taxon>Agaricomycetidae</taxon>
        <taxon>Agaricales</taxon>
        <taxon>Marasmiineae</taxon>
        <taxon>Omphalotaceae</taxon>
        <taxon>Lentinula</taxon>
    </lineage>
</organism>
<keyword evidence="2" id="KW-1133">Transmembrane helix</keyword>
<feature type="transmembrane region" description="Helical" evidence="2">
    <location>
        <begin position="210"/>
        <end position="232"/>
    </location>
</feature>
<protein>
    <recommendedName>
        <fullName evidence="3">DUF6533 domain-containing protein</fullName>
    </recommendedName>
</protein>
<dbReference type="Pfam" id="PF20151">
    <property type="entry name" value="DUF6533"/>
    <property type="match status" value="1"/>
</dbReference>
<evidence type="ECO:0000313" key="5">
    <source>
        <dbReference type="Proteomes" id="UP001150238"/>
    </source>
</evidence>
<feature type="transmembrane region" description="Helical" evidence="2">
    <location>
        <begin position="131"/>
        <end position="152"/>
    </location>
</feature>
<feature type="transmembrane region" description="Helical" evidence="2">
    <location>
        <begin position="159"/>
        <end position="178"/>
    </location>
</feature>
<sequence length="395" mass="44771">MSYEDGIQTYKARRPVFFYPVSFYNSCKSPKSKFAFAWGIMDLDLISDATEVRDTNYVAFVGFTIMIWDHLDTFTTEVEYVWPRVGEKKPSQEYPFPLKHNRYLIPLGFIVNLFAYLRIDQERCQHFVRYEGAMTMIGINIVGLMMLIRIYALYRNQKFIVAGVAVLLLIEMGTYAWLMSTGKPVQHHPNITSCTMIFGEKNSIATSSSAWLPLLYDTVVLVLTLGATIPSVRDARGSATVYVMRRLLQDGLIYFGVIFAVNLVLSLMIAVADSGLKNITAQLELLVTVTMMSRITLNLMQSPDKHQDHIEVFPLNYVQSRAYQSNTDNHSGEAWRPYSLSLPAPLVPNPPSIHTPTPGKGKDQEYGAPVDDIEFERRSLAFSSHPYAMTRPLCD</sequence>
<evidence type="ECO:0000256" key="1">
    <source>
        <dbReference type="SAM" id="MobiDB-lite"/>
    </source>
</evidence>
<reference evidence="4" key="1">
    <citation type="submission" date="2022-08" db="EMBL/GenBank/DDBJ databases">
        <authorList>
            <consortium name="DOE Joint Genome Institute"/>
            <person name="Min B."/>
            <person name="Riley R."/>
            <person name="Sierra-Patev S."/>
            <person name="Naranjo-Ortiz M."/>
            <person name="Looney B."/>
            <person name="Konkel Z."/>
            <person name="Slot J.C."/>
            <person name="Sakamoto Y."/>
            <person name="Steenwyk J.L."/>
            <person name="Rokas A."/>
            <person name="Carro J."/>
            <person name="Camarero S."/>
            <person name="Ferreira P."/>
            <person name="Molpeceres G."/>
            <person name="Ruiz-Duenas F.J."/>
            <person name="Serrano A."/>
            <person name="Henrissat B."/>
            <person name="Drula E."/>
            <person name="Hughes K.W."/>
            <person name="Mata J.L."/>
            <person name="Ishikawa N.K."/>
            <person name="Vargas-Isla R."/>
            <person name="Ushijima S."/>
            <person name="Smith C.A."/>
            <person name="Ahrendt S."/>
            <person name="Andreopoulos W."/>
            <person name="He G."/>
            <person name="Labutti K."/>
            <person name="Lipzen A."/>
            <person name="Ng V."/>
            <person name="Sandor L."/>
            <person name="Barry K."/>
            <person name="Martinez A.T."/>
            <person name="Xiao Y."/>
            <person name="Gibbons J.G."/>
            <person name="Terashima K."/>
            <person name="Hibbett D.S."/>
            <person name="Grigoriev I.V."/>
        </authorList>
    </citation>
    <scope>NUCLEOTIDE SEQUENCE</scope>
    <source>
        <strain evidence="4">Sp2 HRB7682 ss15</strain>
    </source>
</reference>
<keyword evidence="2" id="KW-0812">Transmembrane</keyword>
<accession>A0A9W9E0B8</accession>
<reference evidence="4" key="2">
    <citation type="journal article" date="2023" name="Proc. Natl. Acad. Sci. U.S.A.">
        <title>A global phylogenomic analysis of the shiitake genus Lentinula.</title>
        <authorList>
            <person name="Sierra-Patev S."/>
            <person name="Min B."/>
            <person name="Naranjo-Ortiz M."/>
            <person name="Looney B."/>
            <person name="Konkel Z."/>
            <person name="Slot J.C."/>
            <person name="Sakamoto Y."/>
            <person name="Steenwyk J.L."/>
            <person name="Rokas A."/>
            <person name="Carro J."/>
            <person name="Camarero S."/>
            <person name="Ferreira P."/>
            <person name="Molpeceres G."/>
            <person name="Ruiz-Duenas F.J."/>
            <person name="Serrano A."/>
            <person name="Henrissat B."/>
            <person name="Drula E."/>
            <person name="Hughes K.W."/>
            <person name="Mata J.L."/>
            <person name="Ishikawa N.K."/>
            <person name="Vargas-Isla R."/>
            <person name="Ushijima S."/>
            <person name="Smith C.A."/>
            <person name="Donoghue J."/>
            <person name="Ahrendt S."/>
            <person name="Andreopoulos W."/>
            <person name="He G."/>
            <person name="LaButti K."/>
            <person name="Lipzen A."/>
            <person name="Ng V."/>
            <person name="Riley R."/>
            <person name="Sandor L."/>
            <person name="Barry K."/>
            <person name="Martinez A.T."/>
            <person name="Xiao Y."/>
            <person name="Gibbons J.G."/>
            <person name="Terashima K."/>
            <person name="Grigoriev I.V."/>
            <person name="Hibbett D."/>
        </authorList>
    </citation>
    <scope>NUCLEOTIDE SEQUENCE</scope>
    <source>
        <strain evidence="4">Sp2 HRB7682 ss15</strain>
    </source>
</reference>
<feature type="transmembrane region" description="Helical" evidence="2">
    <location>
        <begin position="103"/>
        <end position="119"/>
    </location>
</feature>
<dbReference type="EMBL" id="JANVFS010000002">
    <property type="protein sequence ID" value="KAJ4494589.1"/>
    <property type="molecule type" value="Genomic_DNA"/>
</dbReference>
<comment type="caution">
    <text evidence="4">The sequence shown here is derived from an EMBL/GenBank/DDBJ whole genome shotgun (WGS) entry which is preliminary data.</text>
</comment>
<keyword evidence="2" id="KW-0472">Membrane</keyword>
<feature type="domain" description="DUF6533" evidence="3">
    <location>
        <begin position="57"/>
        <end position="83"/>
    </location>
</feature>
<name>A0A9W9E0B8_9AGAR</name>